<dbReference type="Proteomes" id="UP000824120">
    <property type="component" value="Chromosome 2"/>
</dbReference>
<reference evidence="1 2" key="1">
    <citation type="submission" date="2020-09" db="EMBL/GenBank/DDBJ databases">
        <title>De no assembly of potato wild relative species, Solanum commersonii.</title>
        <authorList>
            <person name="Cho K."/>
        </authorList>
    </citation>
    <scope>NUCLEOTIDE SEQUENCE [LARGE SCALE GENOMIC DNA]</scope>
    <source>
        <strain evidence="1">LZ3.2</strain>
        <tissue evidence="1">Leaf</tissue>
    </source>
</reference>
<gene>
    <name evidence="1" type="ORF">H5410_009029</name>
</gene>
<dbReference type="EMBL" id="JACXVP010000002">
    <property type="protein sequence ID" value="KAG5623811.1"/>
    <property type="molecule type" value="Genomic_DNA"/>
</dbReference>
<proteinExistence type="predicted"/>
<protein>
    <submittedName>
        <fullName evidence="1">Uncharacterized protein</fullName>
    </submittedName>
</protein>
<evidence type="ECO:0000313" key="1">
    <source>
        <dbReference type="EMBL" id="KAG5623811.1"/>
    </source>
</evidence>
<keyword evidence="2" id="KW-1185">Reference proteome</keyword>
<accession>A0A9J6AHJ4</accession>
<organism evidence="1 2">
    <name type="scientific">Solanum commersonii</name>
    <name type="common">Commerson's wild potato</name>
    <name type="synonym">Commerson's nightshade</name>
    <dbReference type="NCBI Taxonomy" id="4109"/>
    <lineage>
        <taxon>Eukaryota</taxon>
        <taxon>Viridiplantae</taxon>
        <taxon>Streptophyta</taxon>
        <taxon>Embryophyta</taxon>
        <taxon>Tracheophyta</taxon>
        <taxon>Spermatophyta</taxon>
        <taxon>Magnoliopsida</taxon>
        <taxon>eudicotyledons</taxon>
        <taxon>Gunneridae</taxon>
        <taxon>Pentapetalae</taxon>
        <taxon>asterids</taxon>
        <taxon>lamiids</taxon>
        <taxon>Solanales</taxon>
        <taxon>Solanaceae</taxon>
        <taxon>Solanoideae</taxon>
        <taxon>Solaneae</taxon>
        <taxon>Solanum</taxon>
    </lineage>
</organism>
<name>A0A9J6AHJ4_SOLCO</name>
<dbReference type="AlphaFoldDB" id="A0A9J6AHJ4"/>
<evidence type="ECO:0000313" key="2">
    <source>
        <dbReference type="Proteomes" id="UP000824120"/>
    </source>
</evidence>
<comment type="caution">
    <text evidence="1">The sequence shown here is derived from an EMBL/GenBank/DDBJ whole genome shotgun (WGS) entry which is preliminary data.</text>
</comment>
<sequence>MSRDFVQSSASLFSGSQFVDLELINAETFAFMSIDSQDHRRLQVHRNIQSV</sequence>